<dbReference type="SMART" id="SM00612">
    <property type="entry name" value="Kelch"/>
    <property type="match status" value="3"/>
</dbReference>
<dbReference type="SUPFAM" id="SSF117281">
    <property type="entry name" value="Kelch motif"/>
    <property type="match status" value="1"/>
</dbReference>
<keyword evidence="2" id="KW-0677">Repeat</keyword>
<dbReference type="STRING" id="7398.A0A1B0A1L7"/>
<keyword evidence="6" id="KW-1185">Reference proteome</keyword>
<reference evidence="5" key="2">
    <citation type="submission" date="2020-05" db="UniProtKB">
        <authorList>
            <consortium name="EnsemblMetazoa"/>
        </authorList>
    </citation>
    <scope>IDENTIFICATION</scope>
    <source>
        <strain evidence="5">IAEA</strain>
    </source>
</reference>
<dbReference type="SUPFAM" id="SSF50965">
    <property type="entry name" value="Galactose oxidase, central domain"/>
    <property type="match status" value="1"/>
</dbReference>
<dbReference type="Gene3D" id="2.120.10.80">
    <property type="entry name" value="Kelch-type beta propeller"/>
    <property type="match status" value="2"/>
</dbReference>
<dbReference type="Gene3D" id="1.25.40.420">
    <property type="match status" value="1"/>
</dbReference>
<dbReference type="GO" id="GO:0003779">
    <property type="term" value="F:actin binding"/>
    <property type="evidence" value="ECO:0007669"/>
    <property type="project" value="UniProtKB-KW"/>
</dbReference>
<dbReference type="InterPro" id="IPR011043">
    <property type="entry name" value="Gal_Oxase/kelch_b-propeller"/>
</dbReference>
<evidence type="ECO:0000256" key="3">
    <source>
        <dbReference type="ARBA" id="ARBA00023203"/>
    </source>
</evidence>
<dbReference type="Pfam" id="PF01344">
    <property type="entry name" value="Kelch_1"/>
    <property type="match status" value="2"/>
</dbReference>
<dbReference type="PANTHER" id="PTHR24412:SF441">
    <property type="entry name" value="KELCH-LIKE PROTEIN 28"/>
    <property type="match status" value="1"/>
</dbReference>
<evidence type="ECO:0000256" key="1">
    <source>
        <dbReference type="ARBA" id="ARBA00022441"/>
    </source>
</evidence>
<feature type="domain" description="BACK" evidence="4">
    <location>
        <begin position="70"/>
        <end position="172"/>
    </location>
</feature>
<evidence type="ECO:0000256" key="2">
    <source>
        <dbReference type="ARBA" id="ARBA00022737"/>
    </source>
</evidence>
<proteinExistence type="predicted"/>
<dbReference type="InterPro" id="IPR011333">
    <property type="entry name" value="SKP1/BTB/POZ_sf"/>
</dbReference>
<keyword evidence="3" id="KW-0009">Actin-binding</keyword>
<dbReference type="EnsemblMetazoa" id="GPAI031722-RA">
    <property type="protein sequence ID" value="GPAI031722-PA"/>
    <property type="gene ID" value="GPAI031722"/>
</dbReference>
<dbReference type="Proteomes" id="UP000092445">
    <property type="component" value="Unassembled WGS sequence"/>
</dbReference>
<reference evidence="6" key="1">
    <citation type="submission" date="2014-03" db="EMBL/GenBank/DDBJ databases">
        <authorList>
            <person name="Aksoy S."/>
            <person name="Warren W."/>
            <person name="Wilson R.K."/>
        </authorList>
    </citation>
    <scope>NUCLEOTIDE SEQUENCE [LARGE SCALE GENOMIC DNA]</scope>
    <source>
        <strain evidence="6">IAEA</strain>
    </source>
</reference>
<dbReference type="Pfam" id="PF07707">
    <property type="entry name" value="BACK"/>
    <property type="match status" value="1"/>
</dbReference>
<dbReference type="InterPro" id="IPR011705">
    <property type="entry name" value="BACK"/>
</dbReference>
<accession>A0A1B0A1L7</accession>
<dbReference type="Gene3D" id="3.30.710.10">
    <property type="entry name" value="Potassium Channel Kv1.1, Chain A"/>
    <property type="match status" value="1"/>
</dbReference>
<dbReference type="InterPro" id="IPR000210">
    <property type="entry name" value="BTB/POZ_dom"/>
</dbReference>
<dbReference type="InterPro" id="IPR015915">
    <property type="entry name" value="Kelch-typ_b-propeller"/>
</dbReference>
<dbReference type="VEuPathDB" id="VectorBase:GPAI031722"/>
<evidence type="ECO:0000313" key="5">
    <source>
        <dbReference type="EnsemblMetazoa" id="GPAI031722-PA"/>
    </source>
</evidence>
<evidence type="ECO:0000313" key="6">
    <source>
        <dbReference type="Proteomes" id="UP000092445"/>
    </source>
</evidence>
<keyword evidence="1" id="KW-0880">Kelch repeat</keyword>
<sequence length="485" mass="55508">MQEKASGSAKYPDEDPTIVAALVEYVYSGVITLTKSNAQSILPVANLFQMEWVKEQSEQFLKSQVSPTNCFEMRRFGDTYSCKELLDYSQSYILQHFDKIIHAEEFLSLPFEEIKKLIMDENVSVKFEDNAYKAVMKWIKHDLEERKAHLRELMSYVRLPFVRSEFLRRHIITEPLLRSDQECSQVLIETFNYQLTPVSERISLCQFKTNRNEKFYVLLAGGCTETAQNISKMYDVSGNKTFPIQNMLDCRYSNSAIFLNGFVYSVGGYGSSWETSSYNDGTRVLNTAERYDTHKKQWNYISPMSTARCNFGICTYNDRIYVVGGNQVSSVESYDPESNLWTKCASTPATNANGNRVAVVGNSIYSMGRESWLIRLDPGEGRWNRLGKASRDLQTEFELVSYDVSLFCIGSNCQHFDVRTHKWEPMPSMLSQLSQRAAVMISDDIYVIGANRNERYNIHDSEWTLDDSTAFAFCDGGAAVISDYS</sequence>
<dbReference type="InterPro" id="IPR006652">
    <property type="entry name" value="Kelch_1"/>
</dbReference>
<dbReference type="SUPFAM" id="SSF54695">
    <property type="entry name" value="POZ domain"/>
    <property type="match status" value="1"/>
</dbReference>
<dbReference type="AlphaFoldDB" id="A0A1B0A1L7"/>
<organism evidence="5 6">
    <name type="scientific">Glossina pallidipes</name>
    <name type="common">Tsetse fly</name>
    <dbReference type="NCBI Taxonomy" id="7398"/>
    <lineage>
        <taxon>Eukaryota</taxon>
        <taxon>Metazoa</taxon>
        <taxon>Ecdysozoa</taxon>
        <taxon>Arthropoda</taxon>
        <taxon>Hexapoda</taxon>
        <taxon>Insecta</taxon>
        <taxon>Pterygota</taxon>
        <taxon>Neoptera</taxon>
        <taxon>Endopterygota</taxon>
        <taxon>Diptera</taxon>
        <taxon>Brachycera</taxon>
        <taxon>Muscomorpha</taxon>
        <taxon>Hippoboscoidea</taxon>
        <taxon>Glossinidae</taxon>
        <taxon>Glossina</taxon>
    </lineage>
</organism>
<name>A0A1B0A1L7_GLOPL</name>
<dbReference type="FunFam" id="1.25.40.420:FF:000001">
    <property type="entry name" value="Kelch-like family member 12"/>
    <property type="match status" value="1"/>
</dbReference>
<protein>
    <submittedName>
        <fullName evidence="5">BACK domain-containing protein</fullName>
    </submittedName>
</protein>
<dbReference type="SMART" id="SM00875">
    <property type="entry name" value="BACK"/>
    <property type="match status" value="1"/>
</dbReference>
<dbReference type="PANTHER" id="PTHR24412">
    <property type="entry name" value="KELCH PROTEIN"/>
    <property type="match status" value="1"/>
</dbReference>
<evidence type="ECO:0000259" key="4">
    <source>
        <dbReference type="SMART" id="SM00875"/>
    </source>
</evidence>
<dbReference type="Pfam" id="PF00651">
    <property type="entry name" value="BTB"/>
    <property type="match status" value="1"/>
</dbReference>